<name>A0A699SDX2_TANCI</name>
<feature type="compositionally biased region" description="Basic and acidic residues" evidence="1">
    <location>
        <begin position="11"/>
        <end position="21"/>
    </location>
</feature>
<feature type="compositionally biased region" description="Basic residues" evidence="1">
    <location>
        <begin position="39"/>
        <end position="48"/>
    </location>
</feature>
<comment type="caution">
    <text evidence="2">The sequence shown here is derived from an EMBL/GenBank/DDBJ whole genome shotgun (WGS) entry which is preliminary data.</text>
</comment>
<gene>
    <name evidence="2" type="ORF">Tci_867347</name>
</gene>
<accession>A0A699SDX2</accession>
<sequence>MMVQPQEDMGEDSKIPTDSHHTPIVTQPSISFQPQQKQTSKKSKKRITKIPQLSDSTHDVDDEHITITSNDLILSGEDRMKLSELIELYTQLQSIVLVLETIKA</sequence>
<dbReference type="EMBL" id="BKCJ011154122">
    <property type="protein sequence ID" value="GFC95377.1"/>
    <property type="molecule type" value="Genomic_DNA"/>
</dbReference>
<feature type="non-terminal residue" evidence="2">
    <location>
        <position position="104"/>
    </location>
</feature>
<evidence type="ECO:0000313" key="2">
    <source>
        <dbReference type="EMBL" id="GFC95377.1"/>
    </source>
</evidence>
<proteinExistence type="predicted"/>
<dbReference type="AlphaFoldDB" id="A0A699SDX2"/>
<evidence type="ECO:0000256" key="1">
    <source>
        <dbReference type="SAM" id="MobiDB-lite"/>
    </source>
</evidence>
<organism evidence="2">
    <name type="scientific">Tanacetum cinerariifolium</name>
    <name type="common">Dalmatian daisy</name>
    <name type="synonym">Chrysanthemum cinerariifolium</name>
    <dbReference type="NCBI Taxonomy" id="118510"/>
    <lineage>
        <taxon>Eukaryota</taxon>
        <taxon>Viridiplantae</taxon>
        <taxon>Streptophyta</taxon>
        <taxon>Embryophyta</taxon>
        <taxon>Tracheophyta</taxon>
        <taxon>Spermatophyta</taxon>
        <taxon>Magnoliopsida</taxon>
        <taxon>eudicotyledons</taxon>
        <taxon>Gunneridae</taxon>
        <taxon>Pentapetalae</taxon>
        <taxon>asterids</taxon>
        <taxon>campanulids</taxon>
        <taxon>Asterales</taxon>
        <taxon>Asteraceae</taxon>
        <taxon>Asteroideae</taxon>
        <taxon>Anthemideae</taxon>
        <taxon>Anthemidinae</taxon>
        <taxon>Tanacetum</taxon>
    </lineage>
</organism>
<feature type="region of interest" description="Disordered" evidence="1">
    <location>
        <begin position="1"/>
        <end position="59"/>
    </location>
</feature>
<reference evidence="2" key="1">
    <citation type="journal article" date="2019" name="Sci. Rep.">
        <title>Draft genome of Tanacetum cinerariifolium, the natural source of mosquito coil.</title>
        <authorList>
            <person name="Yamashiro T."/>
            <person name="Shiraishi A."/>
            <person name="Satake H."/>
            <person name="Nakayama K."/>
        </authorList>
    </citation>
    <scope>NUCLEOTIDE SEQUENCE</scope>
</reference>
<protein>
    <submittedName>
        <fullName evidence="2">Uncharacterized protein</fullName>
    </submittedName>
</protein>